<evidence type="ECO:0000313" key="1">
    <source>
        <dbReference type="EMBL" id="GGM69275.1"/>
    </source>
</evidence>
<evidence type="ECO:0008006" key="3">
    <source>
        <dbReference type="Google" id="ProtNLM"/>
    </source>
</evidence>
<comment type="caution">
    <text evidence="1">The sequence shown here is derived from an EMBL/GenBank/DDBJ whole genome shotgun (WGS) entry which is preliminary data.</text>
</comment>
<accession>A0ABQ2H8W6</accession>
<evidence type="ECO:0000313" key="2">
    <source>
        <dbReference type="Proteomes" id="UP000597656"/>
    </source>
</evidence>
<proteinExistence type="predicted"/>
<name>A0ABQ2H8W6_9PSEU</name>
<protein>
    <recommendedName>
        <fullName evidence="3">DUF222 domain-containing protein</fullName>
    </recommendedName>
</protein>
<sequence length="280" mass="29887">MSLDRQLGALLSALDGVLDLDRGLADATLSRAHADLVTHIGDSMDLDTGLARVVPLPDPAGGLAALADELARSSPAERLAARVRLSVRRLIEARTLAVHLPRVRSLADWLGKPDALAHADVCAAALLEVQGLLGELDNGGSGTAAIRSIARHLSHSLTQRSEHSARNAESYARSLAALCRSKLSFMLSQFEPNTSWRLVDNALAAEMADSINRILSALTSMVGADLTAADLTGIPLDGVRWSPATRWPHDWKDWVRDSSVQVSPEVFEIRAGSTGTRVST</sequence>
<dbReference type="Proteomes" id="UP000597656">
    <property type="component" value="Unassembled WGS sequence"/>
</dbReference>
<organism evidence="1 2">
    <name type="scientific">Lentzea pudingi</name>
    <dbReference type="NCBI Taxonomy" id="1789439"/>
    <lineage>
        <taxon>Bacteria</taxon>
        <taxon>Bacillati</taxon>
        <taxon>Actinomycetota</taxon>
        <taxon>Actinomycetes</taxon>
        <taxon>Pseudonocardiales</taxon>
        <taxon>Pseudonocardiaceae</taxon>
        <taxon>Lentzea</taxon>
    </lineage>
</organism>
<dbReference type="RefSeq" id="WP_189152568.1">
    <property type="nucleotide sequence ID" value="NZ_BMNC01000001.1"/>
</dbReference>
<gene>
    <name evidence="1" type="ORF">GCM10011609_01200</name>
</gene>
<reference evidence="2" key="1">
    <citation type="journal article" date="2019" name="Int. J. Syst. Evol. Microbiol.">
        <title>The Global Catalogue of Microorganisms (GCM) 10K type strain sequencing project: providing services to taxonomists for standard genome sequencing and annotation.</title>
        <authorList>
            <consortium name="The Broad Institute Genomics Platform"/>
            <consortium name="The Broad Institute Genome Sequencing Center for Infectious Disease"/>
            <person name="Wu L."/>
            <person name="Ma J."/>
        </authorList>
    </citation>
    <scope>NUCLEOTIDE SEQUENCE [LARGE SCALE GENOMIC DNA]</scope>
    <source>
        <strain evidence="2">CGMCC 4.7319</strain>
    </source>
</reference>
<keyword evidence="2" id="KW-1185">Reference proteome</keyword>
<dbReference type="EMBL" id="BMNC01000001">
    <property type="protein sequence ID" value="GGM69275.1"/>
    <property type="molecule type" value="Genomic_DNA"/>
</dbReference>